<keyword evidence="2" id="KW-1003">Cell membrane</keyword>
<dbReference type="Gene3D" id="3.30.450.20">
    <property type="entry name" value="PAS domain"/>
    <property type="match status" value="1"/>
</dbReference>
<dbReference type="EMBL" id="FQWY01000079">
    <property type="protein sequence ID" value="SHH36459.1"/>
    <property type="molecule type" value="Genomic_DNA"/>
</dbReference>
<protein>
    <submittedName>
        <fullName evidence="13">Methyl-accepting chemotaxis protein</fullName>
    </submittedName>
</protein>
<dbReference type="InterPro" id="IPR004089">
    <property type="entry name" value="MCPsignal_dom"/>
</dbReference>
<evidence type="ECO:0000256" key="5">
    <source>
        <dbReference type="ARBA" id="ARBA00023136"/>
    </source>
</evidence>
<feature type="domain" description="HAMP" evidence="12">
    <location>
        <begin position="199"/>
        <end position="254"/>
    </location>
</feature>
<dbReference type="InterPro" id="IPR029151">
    <property type="entry name" value="Sensor-like_sf"/>
</dbReference>
<evidence type="ECO:0000256" key="10">
    <source>
        <dbReference type="SAM" id="Phobius"/>
    </source>
</evidence>
<keyword evidence="9" id="KW-0175">Coiled coil</keyword>
<dbReference type="SMART" id="SM00304">
    <property type="entry name" value="HAMP"/>
    <property type="match status" value="1"/>
</dbReference>
<dbReference type="Pfam" id="PF00015">
    <property type="entry name" value="MCPsignal"/>
    <property type="match status" value="1"/>
</dbReference>
<evidence type="ECO:0000256" key="2">
    <source>
        <dbReference type="ARBA" id="ARBA00022475"/>
    </source>
</evidence>
<evidence type="ECO:0000256" key="7">
    <source>
        <dbReference type="ARBA" id="ARBA00029447"/>
    </source>
</evidence>
<dbReference type="Gene3D" id="1.10.287.950">
    <property type="entry name" value="Methyl-accepting chemotaxis protein"/>
    <property type="match status" value="1"/>
</dbReference>
<evidence type="ECO:0000256" key="8">
    <source>
        <dbReference type="PROSITE-ProRule" id="PRU00284"/>
    </source>
</evidence>
<evidence type="ECO:0000259" key="12">
    <source>
        <dbReference type="PROSITE" id="PS50885"/>
    </source>
</evidence>
<dbReference type="GO" id="GO:0005886">
    <property type="term" value="C:plasma membrane"/>
    <property type="evidence" value="ECO:0007669"/>
    <property type="project" value="UniProtKB-SubCell"/>
</dbReference>
<sequence length="559" mass="60562">MFRSTVDEYVGWKAEEGHPVYNFMVSGENFLTEDIREDTVSGEYKKYGYVRADGGNFVQIGINADAVQKITDKFSYQTIVEEIALNQNIVYALVIDKDGIAVASSDEKEIGTKLEDEGSITAAVEGKPYAEIYFDEGLKIKVYNVLLPLVVNGEHMGAVNIGFSMAGVEGVIKKNIMTFGITGLIIFMLIALVLYNSASGIVKSIDKLKENVEFIARGDLGIKVEEILVSRTDEIGKIARAVDEMTSFLRSMINNIRSKSDEINASSESLAAISEEMSASSQELATTIQQVAQGAANQAGDLQNIVKLLAELTNNIENVYGELEKVNKEAEKAEKKASKGEQEMNTLLKSIQDIKQDFALVAAKVENLTSSVQEISGITEIILSISEQTNLLALNAAIEAARAGEHGKGFAVVAEEVRKLAEESSKSTEKISQLVSSIIKDTEEVISTSKEMEKSIANQAEVVGNTVKSFGDIMNSVENIAPLMKTTHNAMNEIVKFKDIVMEKVAAVSAVTEENSAATEEVAASSEELTASSEEVAATAQNLSRIALDLNQTIGQFKV</sequence>
<dbReference type="InterPro" id="IPR033463">
    <property type="entry name" value="sCache_3"/>
</dbReference>
<keyword evidence="14" id="KW-1185">Reference proteome</keyword>
<keyword evidence="3 10" id="KW-0812">Transmembrane</keyword>
<evidence type="ECO:0000313" key="13">
    <source>
        <dbReference type="EMBL" id="SHH36459.1"/>
    </source>
</evidence>
<dbReference type="Pfam" id="PF00672">
    <property type="entry name" value="HAMP"/>
    <property type="match status" value="1"/>
</dbReference>
<dbReference type="PROSITE" id="PS50111">
    <property type="entry name" value="CHEMOTAXIS_TRANSDUC_2"/>
    <property type="match status" value="1"/>
</dbReference>
<dbReference type="SMART" id="SM00283">
    <property type="entry name" value="MA"/>
    <property type="match status" value="1"/>
</dbReference>
<dbReference type="RefSeq" id="WP_073093610.1">
    <property type="nucleotide sequence ID" value="NZ_FQWY01000079.1"/>
</dbReference>
<dbReference type="PANTHER" id="PTHR32089">
    <property type="entry name" value="METHYL-ACCEPTING CHEMOTAXIS PROTEIN MCPB"/>
    <property type="match status" value="1"/>
</dbReference>
<comment type="similarity">
    <text evidence="7">Belongs to the methyl-accepting chemotaxis (MCP) protein family.</text>
</comment>
<keyword evidence="6 8" id="KW-0807">Transducer</keyword>
<comment type="subcellular location">
    <subcellularLocation>
        <location evidence="1">Cell membrane</location>
        <topology evidence="1">Multi-pass membrane protein</topology>
    </subcellularLocation>
</comment>
<dbReference type="OrthoDB" id="369336at2"/>
<evidence type="ECO:0000256" key="4">
    <source>
        <dbReference type="ARBA" id="ARBA00022989"/>
    </source>
</evidence>
<feature type="coiled-coil region" evidence="9">
    <location>
        <begin position="302"/>
        <end position="350"/>
    </location>
</feature>
<gene>
    <name evidence="13" type="ORF">SAMN02745221_02206</name>
</gene>
<feature type="domain" description="Methyl-accepting transducer" evidence="11">
    <location>
        <begin position="273"/>
        <end position="530"/>
    </location>
</feature>
<dbReference type="CDD" id="cd06225">
    <property type="entry name" value="HAMP"/>
    <property type="match status" value="1"/>
</dbReference>
<evidence type="ECO:0000256" key="1">
    <source>
        <dbReference type="ARBA" id="ARBA00004651"/>
    </source>
</evidence>
<evidence type="ECO:0000313" key="14">
    <source>
        <dbReference type="Proteomes" id="UP000242329"/>
    </source>
</evidence>
<dbReference type="PANTHER" id="PTHR32089:SF112">
    <property type="entry name" value="LYSOZYME-LIKE PROTEIN-RELATED"/>
    <property type="match status" value="1"/>
</dbReference>
<organism evidence="13 14">
    <name type="scientific">Thermosyntropha lipolytica DSM 11003</name>
    <dbReference type="NCBI Taxonomy" id="1123382"/>
    <lineage>
        <taxon>Bacteria</taxon>
        <taxon>Bacillati</taxon>
        <taxon>Bacillota</taxon>
        <taxon>Clostridia</taxon>
        <taxon>Eubacteriales</taxon>
        <taxon>Syntrophomonadaceae</taxon>
        <taxon>Thermosyntropha</taxon>
    </lineage>
</organism>
<evidence type="ECO:0000256" key="9">
    <source>
        <dbReference type="SAM" id="Coils"/>
    </source>
</evidence>
<dbReference type="SUPFAM" id="SSF103190">
    <property type="entry name" value="Sensory domain-like"/>
    <property type="match status" value="1"/>
</dbReference>
<dbReference type="SUPFAM" id="SSF58104">
    <property type="entry name" value="Methyl-accepting chemotaxis protein (MCP) signaling domain"/>
    <property type="match status" value="1"/>
</dbReference>
<feature type="transmembrane region" description="Helical" evidence="10">
    <location>
        <begin position="176"/>
        <end position="195"/>
    </location>
</feature>
<dbReference type="Gene3D" id="1.10.8.500">
    <property type="entry name" value="HAMP domain in histidine kinase"/>
    <property type="match status" value="1"/>
</dbReference>
<evidence type="ECO:0000256" key="3">
    <source>
        <dbReference type="ARBA" id="ARBA00022692"/>
    </source>
</evidence>
<dbReference type="Pfam" id="PF17203">
    <property type="entry name" value="sCache_3_2"/>
    <property type="match status" value="1"/>
</dbReference>
<proteinExistence type="inferred from homology"/>
<dbReference type="GO" id="GO:0007165">
    <property type="term" value="P:signal transduction"/>
    <property type="evidence" value="ECO:0007669"/>
    <property type="project" value="UniProtKB-KW"/>
</dbReference>
<evidence type="ECO:0000259" key="11">
    <source>
        <dbReference type="PROSITE" id="PS50111"/>
    </source>
</evidence>
<dbReference type="Proteomes" id="UP000242329">
    <property type="component" value="Unassembled WGS sequence"/>
</dbReference>
<keyword evidence="4 10" id="KW-1133">Transmembrane helix</keyword>
<name>A0A1M5SDA7_9FIRM</name>
<dbReference type="InterPro" id="IPR003660">
    <property type="entry name" value="HAMP_dom"/>
</dbReference>
<evidence type="ECO:0000256" key="6">
    <source>
        <dbReference type="ARBA" id="ARBA00023224"/>
    </source>
</evidence>
<dbReference type="AlphaFoldDB" id="A0A1M5SDA7"/>
<dbReference type="STRING" id="1123382.SAMN02745221_02206"/>
<reference evidence="14" key="1">
    <citation type="submission" date="2016-11" db="EMBL/GenBank/DDBJ databases">
        <authorList>
            <person name="Varghese N."/>
            <person name="Submissions S."/>
        </authorList>
    </citation>
    <scope>NUCLEOTIDE SEQUENCE [LARGE SCALE GENOMIC DNA]</scope>
    <source>
        <strain evidence="14">DSM 11003</strain>
    </source>
</reference>
<dbReference type="PROSITE" id="PS50885">
    <property type="entry name" value="HAMP"/>
    <property type="match status" value="1"/>
</dbReference>
<keyword evidence="5 10" id="KW-0472">Membrane</keyword>
<accession>A0A1M5SDA7</accession>